<dbReference type="InterPro" id="IPR029026">
    <property type="entry name" value="tRNA_m1G_MTases_N"/>
</dbReference>
<evidence type="ECO:0000313" key="6">
    <source>
        <dbReference type="EMBL" id="HIU40716.1"/>
    </source>
</evidence>
<dbReference type="PANTHER" id="PTHR43191:SF2">
    <property type="entry name" value="RRNA METHYLTRANSFERASE 3, MITOCHONDRIAL"/>
    <property type="match status" value="1"/>
</dbReference>
<evidence type="ECO:0000259" key="4">
    <source>
        <dbReference type="Pfam" id="PF00588"/>
    </source>
</evidence>
<gene>
    <name evidence="6" type="ORF">IAB68_05395</name>
</gene>
<dbReference type="Pfam" id="PF22435">
    <property type="entry name" value="MRM3-like_sub_bind"/>
    <property type="match status" value="1"/>
</dbReference>
<evidence type="ECO:0000313" key="7">
    <source>
        <dbReference type="Proteomes" id="UP000824074"/>
    </source>
</evidence>
<dbReference type="AlphaFoldDB" id="A0A9D1IQ73"/>
<dbReference type="InterPro" id="IPR053888">
    <property type="entry name" value="MRM3-like_sub_bind"/>
</dbReference>
<accession>A0A9D1IQ73</accession>
<sequence length="238" mass="26221">MIESKENKKIKYIRHLKDAKFMKEEKKFIVEGDHLVKEAYSAGILLETFSIKEVSCGVLNNIITDSVMASISSLKSKPDVIGICKFMDEDETLGDRIIILDNVQDPGNIGTIIRSAKAFNINNVVLGLTCASKYNDKVIRASEGMIFKQNVLIKELKYFIPYLKSLGYTVFGTDVVSGVDIKSINKNGKIAVVMGNEGAGISSDIKSLLDKNIYIKTSSDCESLNVAIASSIIMYELS</sequence>
<feature type="domain" description="tRNA/rRNA methyltransferase SpoU type" evidence="4">
    <location>
        <begin position="97"/>
        <end position="235"/>
    </location>
</feature>
<dbReference type="PANTHER" id="PTHR43191">
    <property type="entry name" value="RRNA METHYLTRANSFERASE 3"/>
    <property type="match status" value="1"/>
</dbReference>
<name>A0A9D1IQ73_9FIRM</name>
<feature type="domain" description="MRM3-like substrate binding" evidence="5">
    <location>
        <begin position="7"/>
        <end position="53"/>
    </location>
</feature>
<evidence type="ECO:0000256" key="3">
    <source>
        <dbReference type="ARBA" id="ARBA00022679"/>
    </source>
</evidence>
<dbReference type="InterPro" id="IPR029028">
    <property type="entry name" value="Alpha/beta_knot_MTases"/>
</dbReference>
<reference evidence="6" key="2">
    <citation type="journal article" date="2021" name="PeerJ">
        <title>Extensive microbial diversity within the chicken gut microbiome revealed by metagenomics and culture.</title>
        <authorList>
            <person name="Gilroy R."/>
            <person name="Ravi A."/>
            <person name="Getino M."/>
            <person name="Pursley I."/>
            <person name="Horton D.L."/>
            <person name="Alikhan N.F."/>
            <person name="Baker D."/>
            <person name="Gharbi K."/>
            <person name="Hall N."/>
            <person name="Watson M."/>
            <person name="Adriaenssens E.M."/>
            <person name="Foster-Nyarko E."/>
            <person name="Jarju S."/>
            <person name="Secka A."/>
            <person name="Antonio M."/>
            <person name="Oren A."/>
            <person name="Chaudhuri R.R."/>
            <person name="La Ragione R."/>
            <person name="Hildebrand F."/>
            <person name="Pallen M.J."/>
        </authorList>
    </citation>
    <scope>NUCLEOTIDE SEQUENCE</scope>
    <source>
        <strain evidence="6">CHK193-30670</strain>
    </source>
</reference>
<keyword evidence="2 6" id="KW-0489">Methyltransferase</keyword>
<dbReference type="InterPro" id="IPR051259">
    <property type="entry name" value="rRNA_Methyltransferase"/>
</dbReference>
<dbReference type="SUPFAM" id="SSF55315">
    <property type="entry name" value="L30e-like"/>
    <property type="match status" value="1"/>
</dbReference>
<comment type="caution">
    <text evidence="6">The sequence shown here is derived from an EMBL/GenBank/DDBJ whole genome shotgun (WGS) entry which is preliminary data.</text>
</comment>
<organism evidence="6 7">
    <name type="scientific">Candidatus Aphodocola excrementigallinarum</name>
    <dbReference type="NCBI Taxonomy" id="2840670"/>
    <lineage>
        <taxon>Bacteria</taxon>
        <taxon>Bacillati</taxon>
        <taxon>Bacillota</taxon>
        <taxon>Bacilli</taxon>
        <taxon>Candidatus Aphodocola</taxon>
    </lineage>
</organism>
<comment type="similarity">
    <text evidence="1">Belongs to the class IV-like SAM-binding methyltransferase superfamily. RNA methyltransferase TrmH family.</text>
</comment>
<evidence type="ECO:0000256" key="2">
    <source>
        <dbReference type="ARBA" id="ARBA00022603"/>
    </source>
</evidence>
<dbReference type="GO" id="GO:0032259">
    <property type="term" value="P:methylation"/>
    <property type="evidence" value="ECO:0007669"/>
    <property type="project" value="UniProtKB-KW"/>
</dbReference>
<evidence type="ECO:0000256" key="1">
    <source>
        <dbReference type="ARBA" id="ARBA00007228"/>
    </source>
</evidence>
<dbReference type="InterPro" id="IPR001537">
    <property type="entry name" value="SpoU_MeTrfase"/>
</dbReference>
<dbReference type="GO" id="GO:0008173">
    <property type="term" value="F:RNA methyltransferase activity"/>
    <property type="evidence" value="ECO:0007669"/>
    <property type="project" value="InterPro"/>
</dbReference>
<evidence type="ECO:0000259" key="5">
    <source>
        <dbReference type="Pfam" id="PF22435"/>
    </source>
</evidence>
<dbReference type="GO" id="GO:0006396">
    <property type="term" value="P:RNA processing"/>
    <property type="evidence" value="ECO:0007669"/>
    <property type="project" value="InterPro"/>
</dbReference>
<dbReference type="Gene3D" id="3.40.1280.10">
    <property type="match status" value="1"/>
</dbReference>
<dbReference type="SUPFAM" id="SSF75217">
    <property type="entry name" value="alpha/beta knot"/>
    <property type="match status" value="1"/>
</dbReference>
<dbReference type="Gene3D" id="3.30.1330.30">
    <property type="match status" value="1"/>
</dbReference>
<keyword evidence="3" id="KW-0808">Transferase</keyword>
<proteinExistence type="inferred from homology"/>
<dbReference type="EMBL" id="DVMT01000053">
    <property type="protein sequence ID" value="HIU40716.1"/>
    <property type="molecule type" value="Genomic_DNA"/>
</dbReference>
<dbReference type="InterPro" id="IPR029064">
    <property type="entry name" value="Ribosomal_eL30-like_sf"/>
</dbReference>
<reference evidence="6" key="1">
    <citation type="submission" date="2020-10" db="EMBL/GenBank/DDBJ databases">
        <authorList>
            <person name="Gilroy R."/>
        </authorList>
    </citation>
    <scope>NUCLEOTIDE SEQUENCE</scope>
    <source>
        <strain evidence="6">CHK193-30670</strain>
    </source>
</reference>
<protein>
    <submittedName>
        <fullName evidence="6">RNA methyltransferase</fullName>
    </submittedName>
</protein>
<dbReference type="GO" id="GO:0003723">
    <property type="term" value="F:RNA binding"/>
    <property type="evidence" value="ECO:0007669"/>
    <property type="project" value="InterPro"/>
</dbReference>
<dbReference type="Pfam" id="PF00588">
    <property type="entry name" value="SpoU_methylase"/>
    <property type="match status" value="1"/>
</dbReference>
<dbReference type="CDD" id="cd18095">
    <property type="entry name" value="SpoU-like_rRNA-MTase"/>
    <property type="match status" value="1"/>
</dbReference>
<dbReference type="Proteomes" id="UP000824074">
    <property type="component" value="Unassembled WGS sequence"/>
</dbReference>